<feature type="domain" description="ABC transmembrane type-1" evidence="9">
    <location>
        <begin position="76"/>
        <end position="277"/>
    </location>
</feature>
<keyword evidence="4" id="KW-0997">Cell inner membrane</keyword>
<evidence type="ECO:0000256" key="3">
    <source>
        <dbReference type="ARBA" id="ARBA00022475"/>
    </source>
</evidence>
<keyword evidence="11" id="KW-1185">Reference proteome</keyword>
<feature type="transmembrane region" description="Helical" evidence="8">
    <location>
        <begin position="159"/>
        <end position="179"/>
    </location>
</feature>
<dbReference type="InterPro" id="IPR000515">
    <property type="entry name" value="MetI-like"/>
</dbReference>
<gene>
    <name evidence="10" type="ORF">NRK68_04845</name>
</gene>
<evidence type="ECO:0000256" key="2">
    <source>
        <dbReference type="ARBA" id="ARBA00022448"/>
    </source>
</evidence>
<evidence type="ECO:0000313" key="11">
    <source>
        <dbReference type="Proteomes" id="UP001057738"/>
    </source>
</evidence>
<organism evidence="10 11">
    <name type="scientific">Streptomyces yangpuensis</name>
    <dbReference type="NCBI Taxonomy" id="1648182"/>
    <lineage>
        <taxon>Bacteria</taxon>
        <taxon>Bacillati</taxon>
        <taxon>Actinomycetota</taxon>
        <taxon>Actinomycetes</taxon>
        <taxon>Kitasatosporales</taxon>
        <taxon>Streptomycetaceae</taxon>
        <taxon>Streptomyces</taxon>
    </lineage>
</organism>
<evidence type="ECO:0000256" key="7">
    <source>
        <dbReference type="ARBA" id="ARBA00023136"/>
    </source>
</evidence>
<dbReference type="CDD" id="cd06261">
    <property type="entry name" value="TM_PBP2"/>
    <property type="match status" value="1"/>
</dbReference>
<keyword evidence="6 8" id="KW-1133">Transmembrane helix</keyword>
<evidence type="ECO:0000256" key="6">
    <source>
        <dbReference type="ARBA" id="ARBA00022989"/>
    </source>
</evidence>
<dbReference type="PROSITE" id="PS50928">
    <property type="entry name" value="ABC_TM1"/>
    <property type="match status" value="1"/>
</dbReference>
<evidence type="ECO:0000259" key="9">
    <source>
        <dbReference type="PROSITE" id="PS50928"/>
    </source>
</evidence>
<dbReference type="GeneID" id="95572772"/>
<comment type="subcellular location">
    <subcellularLocation>
        <location evidence="1">Cell inner membrane</location>
        <topology evidence="1">Multi-pass membrane protein</topology>
    </subcellularLocation>
    <subcellularLocation>
        <location evidence="8">Cell membrane</location>
        <topology evidence="8">Multi-pass membrane protein</topology>
    </subcellularLocation>
</comment>
<dbReference type="EMBL" id="CP102514">
    <property type="protein sequence ID" value="UUY46604.1"/>
    <property type="molecule type" value="Genomic_DNA"/>
</dbReference>
<dbReference type="Gene3D" id="1.10.3720.10">
    <property type="entry name" value="MetI-like"/>
    <property type="match status" value="1"/>
</dbReference>
<keyword evidence="5 8" id="KW-0812">Transmembrane</keyword>
<sequence>MARLTARPAARLTARPAARPARATTPWRALVLAAAALYFLFPLAASVVFTVDVPGQGIHLGAYTRILETEGFLTSLLLSLGLAAATIAVVLLLMVPATVALRLSAPKLRPVVEVVCALPLVVPPIAFVAGIGTVLKWGPEHLSRTPLFQTFVAVQNPDFPLVLVLANAVMALPFVYRALDAGLRAIDVRTLVEAARSCGASLPHALLRAVLPNLRGALLSASFLTFALVLGEFTTAQLLGFRPFAVWIVNISGSQAQMSVAVSVMSLLVTWLLLLLLAGLGGRSTPSSTTDRK</sequence>
<dbReference type="Proteomes" id="UP001057738">
    <property type="component" value="Chromosome"/>
</dbReference>
<dbReference type="PANTHER" id="PTHR43357:SF4">
    <property type="entry name" value="INNER MEMBRANE ABC TRANSPORTER PERMEASE PROTEIN YDCV"/>
    <property type="match status" value="1"/>
</dbReference>
<feature type="transmembrane region" description="Helical" evidence="8">
    <location>
        <begin position="111"/>
        <end position="139"/>
    </location>
</feature>
<dbReference type="InterPro" id="IPR035906">
    <property type="entry name" value="MetI-like_sf"/>
</dbReference>
<dbReference type="SUPFAM" id="SSF161098">
    <property type="entry name" value="MetI-like"/>
    <property type="match status" value="1"/>
</dbReference>
<keyword evidence="3" id="KW-1003">Cell membrane</keyword>
<reference evidence="10" key="1">
    <citation type="submission" date="2022-08" db="EMBL/GenBank/DDBJ databases">
        <authorList>
            <person name="Tian L."/>
        </authorList>
    </citation>
    <scope>NUCLEOTIDE SEQUENCE</scope>
    <source>
        <strain evidence="10">CM253</strain>
    </source>
</reference>
<evidence type="ECO:0000256" key="5">
    <source>
        <dbReference type="ARBA" id="ARBA00022692"/>
    </source>
</evidence>
<evidence type="ECO:0000256" key="1">
    <source>
        <dbReference type="ARBA" id="ARBA00004429"/>
    </source>
</evidence>
<name>A0ABY5PR37_9ACTN</name>
<evidence type="ECO:0000256" key="4">
    <source>
        <dbReference type="ARBA" id="ARBA00022519"/>
    </source>
</evidence>
<evidence type="ECO:0000256" key="8">
    <source>
        <dbReference type="RuleBase" id="RU363032"/>
    </source>
</evidence>
<protein>
    <submittedName>
        <fullName evidence="10">ABC transporter permease subunit</fullName>
    </submittedName>
</protein>
<proteinExistence type="inferred from homology"/>
<feature type="transmembrane region" description="Helical" evidence="8">
    <location>
        <begin position="217"/>
        <end position="240"/>
    </location>
</feature>
<dbReference type="PANTHER" id="PTHR43357">
    <property type="entry name" value="INNER MEMBRANE ABC TRANSPORTER PERMEASE PROTEIN YDCV"/>
    <property type="match status" value="1"/>
</dbReference>
<dbReference type="RefSeq" id="WP_257855103.1">
    <property type="nucleotide sequence ID" value="NZ_CP102514.1"/>
</dbReference>
<comment type="similarity">
    <text evidence="8">Belongs to the binding-protein-dependent transport system permease family.</text>
</comment>
<dbReference type="Pfam" id="PF00528">
    <property type="entry name" value="BPD_transp_1"/>
    <property type="match status" value="1"/>
</dbReference>
<feature type="transmembrane region" description="Helical" evidence="8">
    <location>
        <begin position="260"/>
        <end position="280"/>
    </location>
</feature>
<accession>A0ABY5PR37</accession>
<keyword evidence="2 8" id="KW-0813">Transport</keyword>
<keyword evidence="7 8" id="KW-0472">Membrane</keyword>
<feature type="transmembrane region" description="Helical" evidence="8">
    <location>
        <begin position="71"/>
        <end position="99"/>
    </location>
</feature>
<feature type="transmembrane region" description="Helical" evidence="8">
    <location>
        <begin position="29"/>
        <end position="51"/>
    </location>
</feature>
<evidence type="ECO:0000313" key="10">
    <source>
        <dbReference type="EMBL" id="UUY46604.1"/>
    </source>
</evidence>